<feature type="transmembrane region" description="Helical" evidence="2">
    <location>
        <begin position="126"/>
        <end position="145"/>
    </location>
</feature>
<feature type="domain" description="DUF6534" evidence="3">
    <location>
        <begin position="177"/>
        <end position="264"/>
    </location>
</feature>
<dbReference type="InterPro" id="IPR045339">
    <property type="entry name" value="DUF6534"/>
</dbReference>
<dbReference type="PANTHER" id="PTHR40465">
    <property type="entry name" value="CHROMOSOME 1, WHOLE GENOME SHOTGUN SEQUENCE"/>
    <property type="match status" value="1"/>
</dbReference>
<dbReference type="Gene3D" id="1.20.58.1710">
    <property type="match status" value="1"/>
</dbReference>
<dbReference type="OrthoDB" id="5568181at2759"/>
<evidence type="ECO:0000259" key="3">
    <source>
        <dbReference type="Pfam" id="PF20152"/>
    </source>
</evidence>
<keyword evidence="2" id="KW-0472">Membrane</keyword>
<keyword evidence="2" id="KW-0812">Transmembrane</keyword>
<feature type="region of interest" description="Disordered" evidence="1">
    <location>
        <begin position="592"/>
        <end position="668"/>
    </location>
</feature>
<dbReference type="AlphaFoldDB" id="A0A0D2L4N4"/>
<feature type="transmembrane region" description="Helical" evidence="2">
    <location>
        <begin position="96"/>
        <end position="117"/>
    </location>
</feature>
<evidence type="ECO:0000256" key="2">
    <source>
        <dbReference type="SAM" id="Phobius"/>
    </source>
</evidence>
<feature type="compositionally biased region" description="Acidic residues" evidence="1">
    <location>
        <begin position="604"/>
        <end position="620"/>
    </location>
</feature>
<evidence type="ECO:0000313" key="4">
    <source>
        <dbReference type="EMBL" id="KJA21782.1"/>
    </source>
</evidence>
<sequence length="668" mass="73979">MSPLVQGASSGSDLQPTFGSMLIGVFAATLLQGTLTIQAWNYYEYFPHDSITLKALVLFIWILDTTHLIICCQIVYQYLVTYWGYQPILTDSKSLLLLIHIIFVGVSSFSCQMFFLYRIWIFSRKGILICGTILSLTLVNLALYIQRPLSLIVNSSTIPQLPIHQLPEMRAIFLTGALADMMIAAIMCYYVRFERNKSGFQRTRTMLGKIIRYSAVTGIVTSTAEIAALVLLTVVNNGLYYVAVHFSIGRLYTNALLAALNARRKFRDSFEETKSSGTLQFLDTTSMGSEPQDDREMVASCSGKVVATTPSQIANGWALTRRFERLVIDLVKNGEKLRAFKPSHIKLKLLAIMASGSQQLGPPPGMTVLPRPALPTAQLESLKFKANQIIDSIYSLQRTIESGRYPNTMAAWPDILSKYNILLSQTHNFSNALVNPFPTPGANTRQLQQNIYERIALHPSMALLDPQLDGEVIPLLRNQQTTDVLRTENDTVKRLAEHMSTRGSLGVLGITPPPALPGVFGAPRKPEYEDVLQECAEIRGAHDRRVERAVRAVTMLREKFDWKQRVEVEVEEPEELDWDPRLGQRTSVNAEGLEGIPGAHMDDAGLESDSEDDDNDDEGADGQRAGGGNGETMGSSDEDEFNVEGALFNGDITSPVDMFSVPGSAPDT</sequence>
<evidence type="ECO:0000313" key="5">
    <source>
        <dbReference type="Proteomes" id="UP000054270"/>
    </source>
</evidence>
<dbReference type="Pfam" id="PF20152">
    <property type="entry name" value="DUF6534"/>
    <property type="match status" value="1"/>
</dbReference>
<protein>
    <recommendedName>
        <fullName evidence="3">DUF6534 domain-containing protein</fullName>
    </recommendedName>
</protein>
<feature type="transmembrane region" description="Helical" evidence="2">
    <location>
        <begin position="55"/>
        <end position="76"/>
    </location>
</feature>
<feature type="transmembrane region" description="Helical" evidence="2">
    <location>
        <begin position="171"/>
        <end position="191"/>
    </location>
</feature>
<reference evidence="5" key="1">
    <citation type="submission" date="2014-04" db="EMBL/GenBank/DDBJ databases">
        <title>Evolutionary Origins and Diversification of the Mycorrhizal Mutualists.</title>
        <authorList>
            <consortium name="DOE Joint Genome Institute"/>
            <consortium name="Mycorrhizal Genomics Consortium"/>
            <person name="Kohler A."/>
            <person name="Kuo A."/>
            <person name="Nagy L.G."/>
            <person name="Floudas D."/>
            <person name="Copeland A."/>
            <person name="Barry K.W."/>
            <person name="Cichocki N."/>
            <person name="Veneault-Fourrey C."/>
            <person name="LaButti K."/>
            <person name="Lindquist E.A."/>
            <person name="Lipzen A."/>
            <person name="Lundell T."/>
            <person name="Morin E."/>
            <person name="Murat C."/>
            <person name="Riley R."/>
            <person name="Ohm R."/>
            <person name="Sun H."/>
            <person name="Tunlid A."/>
            <person name="Henrissat B."/>
            <person name="Grigoriev I.V."/>
            <person name="Hibbett D.S."/>
            <person name="Martin F."/>
        </authorList>
    </citation>
    <scope>NUCLEOTIDE SEQUENCE [LARGE SCALE GENOMIC DNA]</scope>
    <source>
        <strain evidence="5">FD-334 SS-4</strain>
    </source>
</reference>
<dbReference type="Proteomes" id="UP000054270">
    <property type="component" value="Unassembled WGS sequence"/>
</dbReference>
<dbReference type="EMBL" id="KN817555">
    <property type="protein sequence ID" value="KJA21782.1"/>
    <property type="molecule type" value="Genomic_DNA"/>
</dbReference>
<feature type="transmembrane region" description="Helical" evidence="2">
    <location>
        <begin position="20"/>
        <end position="43"/>
    </location>
</feature>
<name>A0A0D2L4N4_HYPSF</name>
<keyword evidence="2" id="KW-1133">Transmembrane helix</keyword>
<evidence type="ECO:0000256" key="1">
    <source>
        <dbReference type="SAM" id="MobiDB-lite"/>
    </source>
</evidence>
<gene>
    <name evidence="4" type="ORF">HYPSUDRAFT_77640</name>
</gene>
<proteinExistence type="predicted"/>
<keyword evidence="5" id="KW-1185">Reference proteome</keyword>
<accession>A0A0D2L4N4</accession>
<organism evidence="4 5">
    <name type="scientific">Hypholoma sublateritium (strain FD-334 SS-4)</name>
    <dbReference type="NCBI Taxonomy" id="945553"/>
    <lineage>
        <taxon>Eukaryota</taxon>
        <taxon>Fungi</taxon>
        <taxon>Dikarya</taxon>
        <taxon>Basidiomycota</taxon>
        <taxon>Agaricomycotina</taxon>
        <taxon>Agaricomycetes</taxon>
        <taxon>Agaricomycetidae</taxon>
        <taxon>Agaricales</taxon>
        <taxon>Agaricineae</taxon>
        <taxon>Strophariaceae</taxon>
        <taxon>Hypholoma</taxon>
    </lineage>
</organism>
<dbReference type="PANTHER" id="PTHR40465:SF1">
    <property type="entry name" value="DUF6534 DOMAIN-CONTAINING PROTEIN"/>
    <property type="match status" value="1"/>
</dbReference>
<feature type="transmembrane region" description="Helical" evidence="2">
    <location>
        <begin position="211"/>
        <end position="232"/>
    </location>
</feature>